<reference evidence="3" key="1">
    <citation type="journal article" date="2009" name="Genome Res.">
        <title>Comparative genomic analyses of the human fungal pathogens Coccidioides and their relatives.</title>
        <authorList>
            <person name="Sharpton T.J."/>
            <person name="Stajich J.E."/>
            <person name="Rounsley S.D."/>
            <person name="Gardner M.J."/>
            <person name="Wortman J.R."/>
            <person name="Jordar V.S."/>
            <person name="Maiti R."/>
            <person name="Kodira C.D."/>
            <person name="Neafsey D.E."/>
            <person name="Zeng Q."/>
            <person name="Hung C.-Y."/>
            <person name="McMahan C."/>
            <person name="Muszewska A."/>
            <person name="Grynberg M."/>
            <person name="Mandel M.A."/>
            <person name="Kellner E.M."/>
            <person name="Barker B.M."/>
            <person name="Galgiani J.N."/>
            <person name="Orbach M.J."/>
            <person name="Kirkland T.N."/>
            <person name="Cole G.T."/>
            <person name="Henn M.R."/>
            <person name="Birren B.W."/>
            <person name="Taylor J.W."/>
        </authorList>
    </citation>
    <scope>NUCLEOTIDE SEQUENCE [LARGE SCALE GENOMIC DNA]</scope>
    <source>
        <strain evidence="3">UAMH 1704</strain>
    </source>
</reference>
<evidence type="ECO:0000256" key="1">
    <source>
        <dbReference type="SAM" id="MobiDB-lite"/>
    </source>
</evidence>
<dbReference type="GeneID" id="8442107"/>
<dbReference type="AlphaFoldDB" id="C4JS10"/>
<keyword evidence="3" id="KW-1185">Reference proteome</keyword>
<organism evidence="2 3">
    <name type="scientific">Uncinocarpus reesii (strain UAMH 1704)</name>
    <dbReference type="NCBI Taxonomy" id="336963"/>
    <lineage>
        <taxon>Eukaryota</taxon>
        <taxon>Fungi</taxon>
        <taxon>Dikarya</taxon>
        <taxon>Ascomycota</taxon>
        <taxon>Pezizomycotina</taxon>
        <taxon>Eurotiomycetes</taxon>
        <taxon>Eurotiomycetidae</taxon>
        <taxon>Onygenales</taxon>
        <taxon>Onygenaceae</taxon>
        <taxon>Uncinocarpus</taxon>
    </lineage>
</organism>
<sequence length="453" mass="50973">MACINVFDGVWQLDACDRNSSCYHFDEDLDGATQKSDEQRPLKRRRLERTPPVDANPGMTLDGDTLVEFDCGSSRSSATLVGCSDDEADSQPGGGLDLCSRLNTEGSSDSEDRETHATGRSRSTSAEILQNTPNTSPLTETPNRPRVPPEEQGNDLDNWMKGWGPKSDGKRRAATEYGVEKAKRCAAAVELPSGHWADAERDLFFRLAMRGFEPLVPNSWRLDFPTFPEPLFSARDTKESFIMSLNGHEFRAIKALKELLSIGPRVRDRQLSRLRFEPVLKRILGAYVHWALWDCNLHNHSRIMPYYIIYALGQNESVDSGVKQIINELMALAKQHQSTWSRTRRIDPESDKVRDHYDKDHAFPVLTGFLICGSIVAIITLDSNPRILSVMDPQTSAKFIAKFDFSEPGQDVWNSLAVAIAVLRMRKTMLQLDLEHRVDAVLETCCEEVDEDA</sequence>
<dbReference type="VEuPathDB" id="FungiDB:UREG_05249"/>
<dbReference type="HOGENOM" id="CLU_593122_0_0_1"/>
<gene>
    <name evidence="2" type="ORF">UREG_05249</name>
</gene>
<dbReference type="OrthoDB" id="5286775at2759"/>
<feature type="region of interest" description="Disordered" evidence="1">
    <location>
        <begin position="33"/>
        <end position="62"/>
    </location>
</feature>
<accession>C4JS10</accession>
<dbReference type="Proteomes" id="UP000002058">
    <property type="component" value="Unassembled WGS sequence"/>
</dbReference>
<dbReference type="KEGG" id="ure:UREG_05249"/>
<dbReference type="OMA" id="GHEFRAI"/>
<dbReference type="eggNOG" id="ENOG502S7BG">
    <property type="taxonomic scope" value="Eukaryota"/>
</dbReference>
<feature type="region of interest" description="Disordered" evidence="1">
    <location>
        <begin position="78"/>
        <end position="170"/>
    </location>
</feature>
<dbReference type="RefSeq" id="XP_002584560.1">
    <property type="nucleotide sequence ID" value="XM_002584514.1"/>
</dbReference>
<protein>
    <submittedName>
        <fullName evidence="2">Uncharacterized protein</fullName>
    </submittedName>
</protein>
<dbReference type="EMBL" id="CH476617">
    <property type="protein sequence ID" value="EEP80407.1"/>
    <property type="molecule type" value="Genomic_DNA"/>
</dbReference>
<proteinExistence type="predicted"/>
<feature type="compositionally biased region" description="Polar residues" evidence="1">
    <location>
        <begin position="118"/>
        <end position="142"/>
    </location>
</feature>
<name>C4JS10_UNCRE</name>
<evidence type="ECO:0000313" key="3">
    <source>
        <dbReference type="Proteomes" id="UP000002058"/>
    </source>
</evidence>
<evidence type="ECO:0000313" key="2">
    <source>
        <dbReference type="EMBL" id="EEP80407.1"/>
    </source>
</evidence>
<dbReference type="InParanoid" id="C4JS10"/>